<accession>A0A1C7N3T9</accession>
<feature type="region of interest" description="Disordered" evidence="1">
    <location>
        <begin position="105"/>
        <end position="199"/>
    </location>
</feature>
<protein>
    <submittedName>
        <fullName evidence="3">Uncharacterized protein</fullName>
    </submittedName>
</protein>
<evidence type="ECO:0000313" key="2">
    <source>
        <dbReference type="EMBL" id="OBZ83198.1"/>
    </source>
</evidence>
<name>A0A1C7N3T9_9FUNG</name>
<keyword evidence="4" id="KW-1185">Reference proteome</keyword>
<dbReference type="InParanoid" id="A0A1C7N3T9"/>
<dbReference type="AlphaFoldDB" id="A0A1C7N3T9"/>
<gene>
    <name evidence="3" type="ORF">A0J61_08173</name>
    <name evidence="2" type="ORF">A0J61_08750</name>
</gene>
<evidence type="ECO:0000256" key="1">
    <source>
        <dbReference type="SAM" id="MobiDB-lite"/>
    </source>
</evidence>
<feature type="compositionally biased region" description="Acidic residues" evidence="1">
    <location>
        <begin position="140"/>
        <end position="149"/>
    </location>
</feature>
<dbReference type="Proteomes" id="UP000093000">
    <property type="component" value="Unassembled WGS sequence"/>
</dbReference>
<reference evidence="3 4" key="1">
    <citation type="submission" date="2016-03" db="EMBL/GenBank/DDBJ databases">
        <title>Choanephora cucurbitarum.</title>
        <authorList>
            <person name="Min B."/>
            <person name="Park H."/>
            <person name="Park J.-H."/>
            <person name="Shin H.-D."/>
            <person name="Choi I.-G."/>
        </authorList>
    </citation>
    <scope>NUCLEOTIDE SEQUENCE [LARGE SCALE GENOMIC DNA]</scope>
    <source>
        <strain evidence="3 4">KUS-F28377</strain>
    </source>
</reference>
<feature type="compositionally biased region" description="Basic residues" evidence="1">
    <location>
        <begin position="188"/>
        <end position="199"/>
    </location>
</feature>
<evidence type="ECO:0000313" key="3">
    <source>
        <dbReference type="EMBL" id="OBZ83782.1"/>
    </source>
</evidence>
<comment type="caution">
    <text evidence="3">The sequence shown here is derived from an EMBL/GenBank/DDBJ whole genome shotgun (WGS) entry which is preliminary data.</text>
</comment>
<sequence length="199" mass="22854">MRDVFKKGRQDQEDADNVRRELERIEKAALNSVGIADRLKHTSSAQSALPARKATDYYYAPQPVIPTIEELRQGKTTKEQEIKSTQGRDEWAVNKEIAKVGEWETVAQPIMPSSSTHDLEKDQPAATTTTTTHDQRPEFQDDDEQDDDLSSFKIKEKELPIEDDVPDQQEVTFKKRKLANEDSEGLFKSRKKKPLRKKE</sequence>
<proteinExistence type="predicted"/>
<dbReference type="EMBL" id="LUGH01000704">
    <property type="protein sequence ID" value="OBZ83198.1"/>
    <property type="molecule type" value="Genomic_DNA"/>
</dbReference>
<dbReference type="STRING" id="101091.A0A1C7N3T9"/>
<organism evidence="3 4">
    <name type="scientific">Choanephora cucurbitarum</name>
    <dbReference type="NCBI Taxonomy" id="101091"/>
    <lineage>
        <taxon>Eukaryota</taxon>
        <taxon>Fungi</taxon>
        <taxon>Fungi incertae sedis</taxon>
        <taxon>Mucoromycota</taxon>
        <taxon>Mucoromycotina</taxon>
        <taxon>Mucoromycetes</taxon>
        <taxon>Mucorales</taxon>
        <taxon>Mucorineae</taxon>
        <taxon>Choanephoraceae</taxon>
        <taxon>Choanephoroideae</taxon>
        <taxon>Choanephora</taxon>
    </lineage>
</organism>
<evidence type="ECO:0000313" key="4">
    <source>
        <dbReference type="Proteomes" id="UP000093000"/>
    </source>
</evidence>
<dbReference type="EMBL" id="LUGH01000605">
    <property type="protein sequence ID" value="OBZ83782.1"/>
    <property type="molecule type" value="Genomic_DNA"/>
</dbReference>
<dbReference type="OrthoDB" id="191651at2759"/>